<feature type="compositionally biased region" description="Basic and acidic residues" evidence="5">
    <location>
        <begin position="788"/>
        <end position="804"/>
    </location>
</feature>
<dbReference type="GO" id="GO:0016020">
    <property type="term" value="C:membrane"/>
    <property type="evidence" value="ECO:0007669"/>
    <property type="project" value="UniProtKB-SubCell"/>
</dbReference>
<accession>A0A194VLV5</accession>
<feature type="transmembrane region" description="Helical" evidence="6">
    <location>
        <begin position="118"/>
        <end position="139"/>
    </location>
</feature>
<feature type="transmembrane region" description="Helical" evidence="6">
    <location>
        <begin position="257"/>
        <end position="275"/>
    </location>
</feature>
<dbReference type="OrthoDB" id="102260at2759"/>
<name>A0A194VLV5_CYTMA</name>
<evidence type="ECO:0000256" key="3">
    <source>
        <dbReference type="ARBA" id="ARBA00022989"/>
    </source>
</evidence>
<feature type="compositionally biased region" description="Polar residues" evidence="5">
    <location>
        <begin position="835"/>
        <end position="845"/>
    </location>
</feature>
<dbReference type="PANTHER" id="PTHR39469:SF1">
    <property type="entry name" value="DUF4203 DOMAIN-CONTAINING PROTEIN"/>
    <property type="match status" value="1"/>
</dbReference>
<evidence type="ECO:0000256" key="2">
    <source>
        <dbReference type="ARBA" id="ARBA00022692"/>
    </source>
</evidence>
<feature type="region of interest" description="Disordered" evidence="5">
    <location>
        <begin position="960"/>
        <end position="1071"/>
    </location>
</feature>
<reference evidence="9" key="1">
    <citation type="submission" date="2014-12" db="EMBL/GenBank/DDBJ databases">
        <title>Genome Sequence of Valsa Canker Pathogens Uncovers a Specific Adaption of Colonization on Woody Bark.</title>
        <authorList>
            <person name="Yin Z."/>
            <person name="Liu H."/>
            <person name="Gao X."/>
            <person name="Li Z."/>
            <person name="Song N."/>
            <person name="Ke X."/>
            <person name="Dai Q."/>
            <person name="Wu Y."/>
            <person name="Sun Y."/>
            <person name="Xu J.-R."/>
            <person name="Kang Z.K."/>
            <person name="Wang L."/>
            <person name="Huang L."/>
        </authorList>
    </citation>
    <scope>NUCLEOTIDE SEQUENCE [LARGE SCALE GENOMIC DNA]</scope>
    <source>
        <strain evidence="9">03-8</strain>
    </source>
</reference>
<feature type="transmembrane region" description="Helical" evidence="6">
    <location>
        <begin position="146"/>
        <end position="167"/>
    </location>
</feature>
<keyword evidence="10" id="KW-1185">Reference proteome</keyword>
<evidence type="ECO:0000259" key="8">
    <source>
        <dbReference type="Pfam" id="PF13886"/>
    </source>
</evidence>
<keyword evidence="3 6" id="KW-1133">Transmembrane helix</keyword>
<dbReference type="InterPro" id="IPR025256">
    <property type="entry name" value="TM7S3/TM198-like_dom"/>
</dbReference>
<comment type="subcellular location">
    <subcellularLocation>
        <location evidence="1">Membrane</location>
        <topology evidence="1">Multi-pass membrane protein</topology>
    </subcellularLocation>
</comment>
<feature type="region of interest" description="Disordered" evidence="5">
    <location>
        <begin position="760"/>
        <end position="868"/>
    </location>
</feature>
<dbReference type="EMBL" id="CM003098">
    <property type="protein sequence ID" value="KUI64830.1"/>
    <property type="molecule type" value="Genomic_DNA"/>
</dbReference>
<feature type="region of interest" description="Disordered" evidence="5">
    <location>
        <begin position="32"/>
        <end position="71"/>
    </location>
</feature>
<keyword evidence="2 6" id="KW-0812">Transmembrane</keyword>
<evidence type="ECO:0000313" key="10">
    <source>
        <dbReference type="Proteomes" id="UP000078559"/>
    </source>
</evidence>
<evidence type="ECO:0000313" key="9">
    <source>
        <dbReference type="EMBL" id="KUI64830.1"/>
    </source>
</evidence>
<feature type="domain" description="TM7S3/TM198-like" evidence="8">
    <location>
        <begin position="126"/>
        <end position="330"/>
    </location>
</feature>
<feature type="compositionally biased region" description="Low complexity" evidence="5">
    <location>
        <begin position="970"/>
        <end position="990"/>
    </location>
</feature>
<feature type="compositionally biased region" description="Low complexity" evidence="5">
    <location>
        <begin position="1047"/>
        <end position="1067"/>
    </location>
</feature>
<feature type="transmembrane region" description="Helical" evidence="6">
    <location>
        <begin position="227"/>
        <end position="250"/>
    </location>
</feature>
<feature type="region of interest" description="Disordered" evidence="5">
    <location>
        <begin position="907"/>
        <end position="935"/>
    </location>
</feature>
<gene>
    <name evidence="9" type="ORF">VM1G_00905</name>
</gene>
<feature type="transmembrane region" description="Helical" evidence="6">
    <location>
        <begin position="205"/>
        <end position="221"/>
    </location>
</feature>
<keyword evidence="4 6" id="KW-0472">Membrane</keyword>
<feature type="region of interest" description="Disordered" evidence="5">
    <location>
        <begin position="522"/>
        <end position="748"/>
    </location>
</feature>
<protein>
    <recommendedName>
        <fullName evidence="8">TM7S3/TM198-like domain-containing protein</fullName>
    </recommendedName>
</protein>
<evidence type="ECO:0000256" key="6">
    <source>
        <dbReference type="SAM" id="Phobius"/>
    </source>
</evidence>
<dbReference type="Proteomes" id="UP000078559">
    <property type="component" value="Chromosome 1"/>
</dbReference>
<feature type="compositionally biased region" description="Low complexity" evidence="5">
    <location>
        <begin position="1001"/>
        <end position="1020"/>
    </location>
</feature>
<feature type="signal peptide" evidence="7">
    <location>
        <begin position="1"/>
        <end position="25"/>
    </location>
</feature>
<feature type="transmembrane region" description="Helical" evidence="6">
    <location>
        <begin position="179"/>
        <end position="198"/>
    </location>
</feature>
<dbReference type="PANTHER" id="PTHR39469">
    <property type="entry name" value="CHROMOSOME 1, WHOLE GENOME SHOTGUN SEQUENCE"/>
    <property type="match status" value="1"/>
</dbReference>
<evidence type="ECO:0000256" key="5">
    <source>
        <dbReference type="SAM" id="MobiDB-lite"/>
    </source>
</evidence>
<dbReference type="Pfam" id="PF13886">
    <property type="entry name" value="TM7S3_TM198"/>
    <property type="match status" value="1"/>
</dbReference>
<sequence>MRIVPSPRIWGVLLCLFVCFNIVLAGVARPLPQQDDASTTSTTVSPSSTEDAASSSTSAPVGSTTGSVTSSSSIVSSLSTTASGASTTPTVTGGTSSVNSTMFNDTIPAGDLPLEPRITPGFSVAGVILILTGIAYTLIGIKTRWIHCFLSVAYLAAVGVTLLIIYVMNPPTSDGVQGAYVVAAVGTGALLGGGGLVFRDITECLGCLLGGFCLAMWLLTLKEGGLLGSGGGGVIIFIAVFSAAGFAGYFSRWTRSYYMIACISLSGATAIVIGIDCFSRAGLKEYWAWIWNLNDKLFPQGADTYPLTRGIRVEQALTVLIALIGVISQMRLWRIIKEHRAKKEAARTQAQAEHQEHEEIVGRDIERANAHERRQWEAVYGDQKNPVSVHVSPDSVVGDIDSEYKRRNSGMTTTATTTRRSTFDEGDGIEMAEFPTAEGVERERWDVVELDGSEPGLLHHPEAAQEQIAENKGDDMENASGAVDEVEVEVKVDGDGDVPTDTTEDKNKVWLIGEDGNARLVASAPAEQSRSNPATPTPELVVLPREMPDTETDAGDDDGRSSVDAVADEDGDLLETRSNGSKRNSFAKRLSAGSADLFRRMSHHPLSRQSDAAGHGHGHGGSMQDLTVASKGDDESVAATFDGSSDEGDYVTPLDERPFSMEINAELASTGAQNEELAEPVKKTQEETIPDAMVSTDAVSDKPNGKQMELEPAEDNSVSRAGKPSAIETDSGPATLTKDRLPPGLSKTALTYRTNEWAKHLSSAEVPSPEERQLSSTPETQPEEANEVEEKAVPVNVDELRKTAENATPPPAMPRSASVMSTRSANLAVPGSRVSAKTRTYSPTNLGAGKQPQNRSSSRASPDPRRAPGRIVEAIAEEDDNQSTMSDGSIMASRRAAAVALLGEEGARVPLNPPDSYGSNAAARPISSRPQIPGVISYDSPQTLIGRRDMIMRVKNAALRPESAQAGKMASASPNTSAAASDAGSVAAQAPPGTSNPNATGNGSDSRRSSWSAGAGASGSHPVDLDDLPLSQRKALIKQDSMTSMKSGNSSGGNPRRSSSFGYTPMGGAYGGGSYVQPQGPLINSVYGIPGTTSTNSLPPHLAQQSYDSEVQRDMDVQRHVLMSRKRAEAQRRETLRSEREAAGEIV</sequence>
<organism evidence="9 10">
    <name type="scientific">Cytospora mali</name>
    <name type="common">Apple Valsa canker fungus</name>
    <name type="synonym">Valsa mali</name>
    <dbReference type="NCBI Taxonomy" id="578113"/>
    <lineage>
        <taxon>Eukaryota</taxon>
        <taxon>Fungi</taxon>
        <taxon>Dikarya</taxon>
        <taxon>Ascomycota</taxon>
        <taxon>Pezizomycotina</taxon>
        <taxon>Sordariomycetes</taxon>
        <taxon>Sordariomycetidae</taxon>
        <taxon>Diaporthales</taxon>
        <taxon>Cytosporaceae</taxon>
        <taxon>Cytospora</taxon>
    </lineage>
</organism>
<evidence type="ECO:0000256" key="1">
    <source>
        <dbReference type="ARBA" id="ARBA00004141"/>
    </source>
</evidence>
<evidence type="ECO:0000256" key="7">
    <source>
        <dbReference type="SAM" id="SignalP"/>
    </source>
</evidence>
<evidence type="ECO:0000256" key="4">
    <source>
        <dbReference type="ARBA" id="ARBA00023136"/>
    </source>
</evidence>
<dbReference type="AlphaFoldDB" id="A0A194VLV5"/>
<feature type="compositionally biased region" description="Low complexity" evidence="5">
    <location>
        <begin position="38"/>
        <end position="71"/>
    </location>
</feature>
<keyword evidence="7" id="KW-0732">Signal</keyword>
<proteinExistence type="predicted"/>
<feature type="chain" id="PRO_5008266601" description="TM7S3/TM198-like domain-containing protein" evidence="7">
    <location>
        <begin position="26"/>
        <end position="1147"/>
    </location>
</feature>